<accession>A0A061R5N6</accession>
<organism evidence="5">
    <name type="scientific">Tetraselmis sp. GSL018</name>
    <dbReference type="NCBI Taxonomy" id="582737"/>
    <lineage>
        <taxon>Eukaryota</taxon>
        <taxon>Viridiplantae</taxon>
        <taxon>Chlorophyta</taxon>
        <taxon>core chlorophytes</taxon>
        <taxon>Chlorodendrophyceae</taxon>
        <taxon>Chlorodendrales</taxon>
        <taxon>Chlorodendraceae</taxon>
        <taxon>Tetraselmis</taxon>
    </lineage>
</organism>
<feature type="transmembrane region" description="Helical" evidence="2">
    <location>
        <begin position="45"/>
        <end position="62"/>
    </location>
</feature>
<reference evidence="5" key="1">
    <citation type="submission" date="2014-05" db="EMBL/GenBank/DDBJ databases">
        <title>The transcriptome of the halophilic microalga Tetraselmis sp. GSL018 isolated from the Great Salt Lake, Utah.</title>
        <authorList>
            <person name="Jinkerson R.E."/>
            <person name="D'Adamo S."/>
            <person name="Posewitz M.C."/>
        </authorList>
    </citation>
    <scope>NUCLEOTIDE SEQUENCE</scope>
    <source>
        <strain evidence="5">GSL018</strain>
    </source>
</reference>
<proteinExistence type="predicted"/>
<keyword evidence="3" id="KW-0732">Signal</keyword>
<keyword evidence="2" id="KW-0472">Membrane</keyword>
<feature type="domain" description="Potassium channel" evidence="4">
    <location>
        <begin position="46"/>
        <end position="99"/>
    </location>
</feature>
<keyword evidence="2" id="KW-0812">Transmembrane</keyword>
<name>A0A061R5N6_9CHLO</name>
<evidence type="ECO:0000256" key="3">
    <source>
        <dbReference type="SAM" id="SignalP"/>
    </source>
</evidence>
<dbReference type="EMBL" id="GBEZ01018211">
    <property type="protein sequence ID" value="JAC68202.1"/>
    <property type="molecule type" value="Transcribed_RNA"/>
</dbReference>
<evidence type="ECO:0000259" key="4">
    <source>
        <dbReference type="Pfam" id="PF07885"/>
    </source>
</evidence>
<dbReference type="PRINTS" id="PR01463">
    <property type="entry name" value="EAGCHANLFMLY"/>
</dbReference>
<feature type="compositionally biased region" description="Basic and acidic residues" evidence="1">
    <location>
        <begin position="226"/>
        <end position="238"/>
    </location>
</feature>
<dbReference type="PANTHER" id="PTHR47823:SF9">
    <property type="entry name" value="CHROMOSOME UNDETERMINED SCAFFOLD_10, WHOLE GENOME SHOTGUN SEQUENCE"/>
    <property type="match status" value="1"/>
</dbReference>
<gene>
    <name evidence="5" type="ORF">TSPGSL018_9287</name>
</gene>
<evidence type="ECO:0000256" key="2">
    <source>
        <dbReference type="SAM" id="Phobius"/>
    </source>
</evidence>
<feature type="chain" id="PRO_5001605410" evidence="3">
    <location>
        <begin position="22"/>
        <end position="245"/>
    </location>
</feature>
<dbReference type="Gene3D" id="1.10.287.70">
    <property type="match status" value="1"/>
</dbReference>
<evidence type="ECO:0000256" key="1">
    <source>
        <dbReference type="SAM" id="MobiDB-lite"/>
    </source>
</evidence>
<dbReference type="Pfam" id="PF07885">
    <property type="entry name" value="Ion_trans_2"/>
    <property type="match status" value="1"/>
</dbReference>
<feature type="signal peptide" evidence="3">
    <location>
        <begin position="1"/>
        <end position="21"/>
    </location>
</feature>
<dbReference type="AlphaFoldDB" id="A0A061R5N6"/>
<dbReference type="InterPro" id="IPR013099">
    <property type="entry name" value="K_chnl_dom"/>
</dbReference>
<feature type="region of interest" description="Disordered" evidence="1">
    <location>
        <begin position="220"/>
        <end position="245"/>
    </location>
</feature>
<protein>
    <submittedName>
        <fullName evidence="5">Cyclic nucleotide-binding protein</fullName>
    </submittedName>
</protein>
<dbReference type="Gene3D" id="1.10.287.630">
    <property type="entry name" value="Helix hairpin bin"/>
    <property type="match status" value="1"/>
</dbReference>
<feature type="transmembrane region" description="Helical" evidence="2">
    <location>
        <begin position="74"/>
        <end position="92"/>
    </location>
</feature>
<dbReference type="InterPro" id="IPR003938">
    <property type="entry name" value="K_chnl_volt-dep_EAG/ELK/ERG"/>
</dbReference>
<dbReference type="PANTHER" id="PTHR47823">
    <property type="entry name" value="ION_TRANS DOMAIN-CONTAINING PROTEIN"/>
    <property type="match status" value="1"/>
</dbReference>
<dbReference type="GO" id="GO:0016020">
    <property type="term" value="C:membrane"/>
    <property type="evidence" value="ECO:0007669"/>
    <property type="project" value="InterPro"/>
</dbReference>
<evidence type="ECO:0000313" key="5">
    <source>
        <dbReference type="EMBL" id="JAC68202.1"/>
    </source>
</evidence>
<sequence>MAHLMACIFYAISYLPGSVDSSHNWRCVELEVCSDEGDERDLFEHYIVSLFWSFTTITTVGYGDIVPVNKYERLISILCMVAGVGLFGYLMGTLSSMVQKMNMDELLELERQDALQAFLAYRALPQHLSDRITEYYKFVWERELRLQERDWLHGLSSSLRTEAVLYMYQDAVEHIPFLHDKNIHFIADMMLQLRRRDQLRGRATQLHVFCVTGSRRRLPSPLGREGAGHPHGADEARGTRLSVFS</sequence>
<dbReference type="GO" id="GO:0005249">
    <property type="term" value="F:voltage-gated potassium channel activity"/>
    <property type="evidence" value="ECO:0007669"/>
    <property type="project" value="InterPro"/>
</dbReference>
<keyword evidence="2" id="KW-1133">Transmembrane helix</keyword>
<dbReference type="SUPFAM" id="SSF81324">
    <property type="entry name" value="Voltage-gated potassium channels"/>
    <property type="match status" value="1"/>
</dbReference>